<dbReference type="RefSeq" id="WP_320378232.1">
    <property type="nucleotide sequence ID" value="NZ_JAWDIQ010000001.1"/>
</dbReference>
<gene>
    <name evidence="1" type="ORF">RWD45_00520</name>
</gene>
<dbReference type="Proteomes" id="UP001275315">
    <property type="component" value="Unassembled WGS sequence"/>
</dbReference>
<reference evidence="1 2" key="1">
    <citation type="submission" date="2023-10" db="EMBL/GenBank/DDBJ databases">
        <title>Virgibacillus soli CC-YMP-6 genome.</title>
        <authorList>
            <person name="Miliotis G."/>
            <person name="Sengupta P."/>
            <person name="Hameed A."/>
            <person name="Chuvochina M."/>
            <person name="Mcdonagh F."/>
            <person name="Simpson A.C."/>
            <person name="Singh N.K."/>
            <person name="Rekha P.D."/>
            <person name="Raman K."/>
            <person name="Hugenholtz P."/>
            <person name="Venkateswaran K."/>
        </authorList>
    </citation>
    <scope>NUCLEOTIDE SEQUENCE [LARGE SCALE GENOMIC DNA]</scope>
    <source>
        <strain evidence="1 2">CC-YMP-6</strain>
    </source>
</reference>
<name>A0ABU5CM37_9BACI</name>
<keyword evidence="2" id="KW-1185">Reference proteome</keyword>
<evidence type="ECO:0000313" key="2">
    <source>
        <dbReference type="Proteomes" id="UP001275315"/>
    </source>
</evidence>
<organism evidence="1 2">
    <name type="scientific">Paracerasibacillus soli</name>
    <dbReference type="NCBI Taxonomy" id="480284"/>
    <lineage>
        <taxon>Bacteria</taxon>
        <taxon>Bacillati</taxon>
        <taxon>Bacillota</taxon>
        <taxon>Bacilli</taxon>
        <taxon>Bacillales</taxon>
        <taxon>Bacillaceae</taxon>
        <taxon>Paracerasibacillus</taxon>
    </lineage>
</organism>
<accession>A0ABU5CM37</accession>
<dbReference type="EMBL" id="JAWDIQ010000001">
    <property type="protein sequence ID" value="MDY0407401.1"/>
    <property type="molecule type" value="Genomic_DNA"/>
</dbReference>
<sequence>MNASDQLGFYAKGVPRLGYERSYPIFPDLDDPISRLKNLYTLENDILIKDSKNRSIRYAIVNRHLIYKLILEHEAKIEYSLSELKTILSFLPYRNVNFQFNKERPVVKESILNALHNHNFDEDQCESLGSSGKDRRGLQ</sequence>
<evidence type="ECO:0000313" key="1">
    <source>
        <dbReference type="EMBL" id="MDY0407401.1"/>
    </source>
</evidence>
<comment type="caution">
    <text evidence="1">The sequence shown here is derived from an EMBL/GenBank/DDBJ whole genome shotgun (WGS) entry which is preliminary data.</text>
</comment>
<proteinExistence type="predicted"/>
<protein>
    <submittedName>
        <fullName evidence="1">Uncharacterized protein</fullName>
    </submittedName>
</protein>